<keyword evidence="5" id="KW-1185">Reference proteome</keyword>
<feature type="domain" description="FecR protein" evidence="2">
    <location>
        <begin position="121"/>
        <end position="209"/>
    </location>
</feature>
<accession>A0A9X1TFN6</accession>
<feature type="domain" description="Protein FecR C-terminal" evidence="3">
    <location>
        <begin position="254"/>
        <end position="320"/>
    </location>
</feature>
<organism evidence="4 5">
    <name type="scientific">Dyadobacter chenwenxiniae</name>
    <dbReference type="NCBI Taxonomy" id="2906456"/>
    <lineage>
        <taxon>Bacteria</taxon>
        <taxon>Pseudomonadati</taxon>
        <taxon>Bacteroidota</taxon>
        <taxon>Cytophagia</taxon>
        <taxon>Cytophagales</taxon>
        <taxon>Spirosomataceae</taxon>
        <taxon>Dyadobacter</taxon>
    </lineage>
</organism>
<dbReference type="InterPro" id="IPR032508">
    <property type="entry name" value="FecR_C"/>
</dbReference>
<dbReference type="RefSeq" id="WP_234655891.1">
    <property type="nucleotide sequence ID" value="NZ_CP094997.1"/>
</dbReference>
<keyword evidence="1" id="KW-1133">Transmembrane helix</keyword>
<name>A0A9X1TFN6_9BACT</name>
<proteinExistence type="predicted"/>
<evidence type="ECO:0000259" key="3">
    <source>
        <dbReference type="Pfam" id="PF16344"/>
    </source>
</evidence>
<protein>
    <submittedName>
        <fullName evidence="4">FecR domain-containing protein</fullName>
    </submittedName>
</protein>
<dbReference type="Proteomes" id="UP001139000">
    <property type="component" value="Unassembled WGS sequence"/>
</dbReference>
<dbReference type="Gene3D" id="3.55.50.30">
    <property type="match status" value="1"/>
</dbReference>
<dbReference type="GO" id="GO:0016989">
    <property type="term" value="F:sigma factor antagonist activity"/>
    <property type="evidence" value="ECO:0007669"/>
    <property type="project" value="TreeGrafter"/>
</dbReference>
<evidence type="ECO:0000313" key="5">
    <source>
        <dbReference type="Proteomes" id="UP001139000"/>
    </source>
</evidence>
<evidence type="ECO:0000259" key="2">
    <source>
        <dbReference type="Pfam" id="PF04773"/>
    </source>
</evidence>
<dbReference type="PANTHER" id="PTHR30273:SF2">
    <property type="entry name" value="PROTEIN FECR"/>
    <property type="match status" value="1"/>
</dbReference>
<dbReference type="InterPro" id="IPR012373">
    <property type="entry name" value="Ferrdict_sens_TM"/>
</dbReference>
<dbReference type="EMBL" id="JAJTTC010000003">
    <property type="protein sequence ID" value="MCF0062814.1"/>
    <property type="molecule type" value="Genomic_DNA"/>
</dbReference>
<feature type="transmembrane region" description="Helical" evidence="1">
    <location>
        <begin position="79"/>
        <end position="99"/>
    </location>
</feature>
<dbReference type="InterPro" id="IPR006860">
    <property type="entry name" value="FecR"/>
</dbReference>
<dbReference type="PIRSF" id="PIRSF018266">
    <property type="entry name" value="FecR"/>
    <property type="match status" value="1"/>
</dbReference>
<reference evidence="4" key="1">
    <citation type="submission" date="2021-12" db="EMBL/GenBank/DDBJ databases">
        <title>Novel species in genus Dyadobacter.</title>
        <authorList>
            <person name="Ma C."/>
        </authorList>
    </citation>
    <scope>NUCLEOTIDE SEQUENCE</scope>
    <source>
        <strain evidence="4">LJ419</strain>
    </source>
</reference>
<evidence type="ECO:0000256" key="1">
    <source>
        <dbReference type="SAM" id="Phobius"/>
    </source>
</evidence>
<dbReference type="AlphaFoldDB" id="A0A9X1TFN6"/>
<evidence type="ECO:0000313" key="4">
    <source>
        <dbReference type="EMBL" id="MCF0062814.1"/>
    </source>
</evidence>
<sequence>MSRQQIVALLDRYLKGETTQKENQLVERWLEEHGNPNQEWDNLDQSGKDQWLSSVFSDINNTIRQAEVKVVPLPQRKRWWWQSVAAAAAVLLIACTLYLEWPLLQSLLNPVQLTALQAPINQKKAITLADGSRVWINAGSELKYPETFNGQTREVYLSGEAYFDIHHDTAKPFIIHTGNVITKVLGTAFNIKEDKSKHTIQVTVTRGKVSVANGGELLGVLRPNQQISFNTLKEEALQATVNAAAVIAWQQSDLHFEDVSFGDAIAQLRQHFDVKISFSNTKLKDCRFTGTSINGEELEKILKVMCAFNNATYRVEPDGSIIIDGPGCNN</sequence>
<dbReference type="Pfam" id="PF16344">
    <property type="entry name" value="FecR_C"/>
    <property type="match status" value="1"/>
</dbReference>
<keyword evidence="1" id="KW-0812">Transmembrane</keyword>
<dbReference type="Pfam" id="PF04773">
    <property type="entry name" value="FecR"/>
    <property type="match status" value="1"/>
</dbReference>
<gene>
    <name evidence="4" type="ORF">LXM26_15005</name>
</gene>
<comment type="caution">
    <text evidence="4">The sequence shown here is derived from an EMBL/GenBank/DDBJ whole genome shotgun (WGS) entry which is preliminary data.</text>
</comment>
<keyword evidence="1" id="KW-0472">Membrane</keyword>
<dbReference type="PANTHER" id="PTHR30273">
    <property type="entry name" value="PERIPLASMIC SIGNAL SENSOR AND SIGMA FACTOR ACTIVATOR FECR-RELATED"/>
    <property type="match status" value="1"/>
</dbReference>
<dbReference type="Gene3D" id="2.60.120.1440">
    <property type="match status" value="1"/>
</dbReference>